<name>A0A1G4H7V2_PLAVI</name>
<accession>A0A1G4H7V2</accession>
<protein>
    <submittedName>
        <fullName evidence="3">(malaria parasite P. vivax) hypothetical protein</fullName>
    </submittedName>
    <submittedName>
        <fullName evidence="4">VIR protein</fullName>
    </submittedName>
</protein>
<gene>
    <name evidence="4" type="ORF">PVC01_040006000</name>
    <name evidence="3" type="ORF">PVW1_040009300</name>
</gene>
<feature type="compositionally biased region" description="Polar residues" evidence="1">
    <location>
        <begin position="382"/>
        <end position="393"/>
    </location>
</feature>
<organism evidence="4 5">
    <name type="scientific">Plasmodium vivax</name>
    <name type="common">malaria parasite P. vivax</name>
    <dbReference type="NCBI Taxonomy" id="5855"/>
    <lineage>
        <taxon>Eukaryota</taxon>
        <taxon>Sar</taxon>
        <taxon>Alveolata</taxon>
        <taxon>Apicomplexa</taxon>
        <taxon>Aconoidasida</taxon>
        <taxon>Haemosporida</taxon>
        <taxon>Plasmodiidae</taxon>
        <taxon>Plasmodium</taxon>
        <taxon>Plasmodium (Plasmodium)</taxon>
    </lineage>
</organism>
<feature type="transmembrane region" description="Helical" evidence="2">
    <location>
        <begin position="326"/>
        <end position="347"/>
    </location>
</feature>
<evidence type="ECO:0000313" key="5">
    <source>
        <dbReference type="Proteomes" id="UP000305196"/>
    </source>
</evidence>
<evidence type="ECO:0000313" key="3">
    <source>
        <dbReference type="EMBL" id="CAG9482295.1"/>
    </source>
</evidence>
<dbReference type="EMBL" id="CAJZCX010000013">
    <property type="protein sequence ID" value="CAG9482295.1"/>
    <property type="molecule type" value="Genomic_DNA"/>
</dbReference>
<keyword evidence="2" id="KW-0472">Membrane</keyword>
<evidence type="ECO:0000256" key="1">
    <source>
        <dbReference type="SAM" id="MobiDB-lite"/>
    </source>
</evidence>
<feature type="region of interest" description="Disordered" evidence="1">
    <location>
        <begin position="354"/>
        <end position="407"/>
    </location>
</feature>
<sequence>MAVKTVTAKELEEAAKVVELNILYKDYFVKDTKKSTYDSFCDDLKKHDKPPNGPKELCSELVNYLEKIPKTVPMYTRINHCNYLTYWLYDKIGEIYTDHSRKTKDIPFFKDLIDVVDKVNKKIKLNTCTVQHDYNVSLDEWKKRKFSYIYLTKYHDIMNIIKGKPKDKCNLYDTYLKFIDILYKTYKKDKCNTFLFWSSGPNFVDCSANSDPSNFSSLLKSCGVNQSIGSGGLDSSARVSNLVSPSRSSLSGESGSHADVRAAPHSDVRVASLQPRAMTSSVGQTTHRDGAGTDISFTEARNALDGGAPVSTDYLQKTYDMLKSDYFHHALVGTSILGVIFFLFFYFKSTPCGSGSYKREKRKRKPGKNYYGENEQEFSRYGSEQSVADSQMSDVHMSYQPRRDSYY</sequence>
<dbReference type="VEuPathDB" id="PlasmoDB:PVW1_040009300"/>
<dbReference type="Proteomes" id="UP000779233">
    <property type="component" value="Unassembled WGS sequence"/>
</dbReference>
<dbReference type="Proteomes" id="UP000305196">
    <property type="component" value="Chromosome 4"/>
</dbReference>
<dbReference type="VEuPathDB" id="PlasmoDB:PVPAM_040013900"/>
<dbReference type="InterPro" id="IPR008780">
    <property type="entry name" value="Plasmodium_Vir"/>
</dbReference>
<dbReference type="EMBL" id="LT615259">
    <property type="protein sequence ID" value="SCO70971.1"/>
    <property type="molecule type" value="Genomic_DNA"/>
</dbReference>
<dbReference type="VEuPathDB" id="PlasmoDB:PVP01_0403200"/>
<evidence type="ECO:0000313" key="4">
    <source>
        <dbReference type="EMBL" id="SCO70971.1"/>
    </source>
</evidence>
<dbReference type="Pfam" id="PF05795">
    <property type="entry name" value="Plasmodium_Vir"/>
    <property type="match status" value="1"/>
</dbReference>
<keyword evidence="2" id="KW-1133">Transmembrane helix</keyword>
<dbReference type="AlphaFoldDB" id="A0A1G4H7V2"/>
<dbReference type="VEuPathDB" id="PlasmoDB:PVX_005057"/>
<reference evidence="4 5" key="1">
    <citation type="submission" date="2016-07" db="EMBL/GenBank/DDBJ databases">
        <authorList>
            <consortium name="Pathogen Informatics"/>
        </authorList>
    </citation>
    <scope>NUCLEOTIDE SEQUENCE [LARGE SCALE GENOMIC DNA]</scope>
    <source>
        <strain evidence="3">PvW1</strain>
    </source>
</reference>
<keyword evidence="2" id="KW-0812">Transmembrane</keyword>
<proteinExistence type="predicted"/>
<evidence type="ECO:0000256" key="2">
    <source>
        <dbReference type="SAM" id="Phobius"/>
    </source>
</evidence>